<dbReference type="Gene3D" id="3.90.1750.10">
    <property type="entry name" value="Hect, E3 ligase catalytic domains"/>
    <property type="match status" value="1"/>
</dbReference>
<dbReference type="Gene3D" id="3.10.20.90">
    <property type="entry name" value="Phosphatidylinositol 3-kinase Catalytic Subunit, Chain A, domain 1"/>
    <property type="match status" value="1"/>
</dbReference>
<evidence type="ECO:0000313" key="11">
    <source>
        <dbReference type="Proteomes" id="UP001558713"/>
    </source>
</evidence>
<dbReference type="PRINTS" id="PR00348">
    <property type="entry name" value="UBIQUITIN"/>
</dbReference>
<dbReference type="InterPro" id="IPR000626">
    <property type="entry name" value="Ubiquitin-like_dom"/>
</dbReference>
<dbReference type="PROSITE" id="PS50237">
    <property type="entry name" value="HECT"/>
    <property type="match status" value="1"/>
</dbReference>
<dbReference type="EMBL" id="JBANAX010000855">
    <property type="protein sequence ID" value="KAL1191375.1"/>
    <property type="molecule type" value="Genomic_DNA"/>
</dbReference>
<keyword evidence="4" id="KW-0808">Transferase</keyword>
<evidence type="ECO:0000256" key="4">
    <source>
        <dbReference type="ARBA" id="ARBA00022679"/>
    </source>
</evidence>
<dbReference type="CDD" id="cd16107">
    <property type="entry name" value="Ubl_AtUPL5_like"/>
    <property type="match status" value="1"/>
</dbReference>
<dbReference type="GO" id="GO:0061630">
    <property type="term" value="F:ubiquitin protein ligase activity"/>
    <property type="evidence" value="ECO:0007669"/>
    <property type="project" value="UniProtKB-EC"/>
</dbReference>
<feature type="domain" description="HECT" evidence="8">
    <location>
        <begin position="571"/>
        <end position="910"/>
    </location>
</feature>
<sequence>MTLNHLSADDDDSSNNLDSSLSVVPITDHLKRKFDDFAPDYDGVDILAKMRKHEIDADHMASSATPSWILSRSGENSDSYRSISSSAECSYDCESSNRSESTRLQLFVRMMSGGKTIVIHADRNDTVEKLHQRIEWKTKIPVIEQRIIYKGKQLQNEQSLSFYSIEQDASLQLVGRMQSTEHPIAWQTIDDIMYTISRMYKSEEDLPSNINEKIDAFFRMIPRENDEVNGDDVCAMVRHTPWQDYGTLFKTKEKDESIAKYIKIFSSSSVPGALVMLYTSSKEMNKLCAKSSIKLFLNKCIGLPKNQQNYCLPIVLEFTRLLKRFCPDQKLYVTCRNTLASMLETFDNSRGFHGGVLTFGSEIFPFFSELADLMVKELVQYTGPSFSDVEKFASFWHHLKKAIEFHVPCSIPIALPLQNTILETEIVQLHRLFGKLLSTMDVCMCRVEFLLAEKEGGGNSESLSASCSQYLAILKIINSMANLYQGAKEHVAENLNLRKVAFCALVVKFAKRGDDHQWIFEYREATNFEARRHLAMLLFPDVKEEYDEMHEMLIDRSNLLAESFEYIVRASPEALHSGLFMEFKNEEATGPGVLREWFYLVCQELFNQKNTLFLRTADDFRRFSPNPASKVDPMHSDFFEFTGRVIALALMHKVQVGVLFDRVFFLQLAGSRISLEDIKDTDGIMYNSCKQILEMDPVFFDSSAGLGLTFMLETEVLGKRDTIELCPGGKSIAVNSRNRRHYVDLLIERRFATPISEHVKQFSRGFTAMLSESVPPRSFFKRINLEDLDGMLRGGECAISIDDWKAHTEYNGFKETDRQIDWFWKILKKMTEEEQRSILFFWTSNKFVPVEGFRGLSSKLYIYRLYEANDRLPLSHTCFYRICLPKYPTMSLMEQRLRYIAQDHVSSSFGKW</sequence>
<dbReference type="FunFam" id="3.30.2410.10:FF:000020">
    <property type="entry name" value="E3 ubiquitin-protein ligase UPL5"/>
    <property type="match status" value="1"/>
</dbReference>
<evidence type="ECO:0000313" key="10">
    <source>
        <dbReference type="EMBL" id="KAL1198940.1"/>
    </source>
</evidence>
<keyword evidence="5 6" id="KW-0833">Ubl conjugation pathway</keyword>
<organism evidence="9 11">
    <name type="scientific">Cardamine amara subsp. amara</name>
    <dbReference type="NCBI Taxonomy" id="228776"/>
    <lineage>
        <taxon>Eukaryota</taxon>
        <taxon>Viridiplantae</taxon>
        <taxon>Streptophyta</taxon>
        <taxon>Embryophyta</taxon>
        <taxon>Tracheophyta</taxon>
        <taxon>Spermatophyta</taxon>
        <taxon>Magnoliopsida</taxon>
        <taxon>eudicotyledons</taxon>
        <taxon>Gunneridae</taxon>
        <taxon>Pentapetalae</taxon>
        <taxon>rosids</taxon>
        <taxon>malvids</taxon>
        <taxon>Brassicales</taxon>
        <taxon>Brassicaceae</taxon>
        <taxon>Cardamineae</taxon>
        <taxon>Cardamine</taxon>
    </lineage>
</organism>
<feature type="active site" description="Glycyl thioester intermediate" evidence="6">
    <location>
        <position position="878"/>
    </location>
</feature>
<dbReference type="AlphaFoldDB" id="A0ABD0Z9J9"/>
<dbReference type="Pfam" id="PF00632">
    <property type="entry name" value="HECT"/>
    <property type="match status" value="1"/>
</dbReference>
<dbReference type="Gene3D" id="3.30.2410.10">
    <property type="entry name" value="Hect, E3 ligase catalytic domain"/>
    <property type="match status" value="1"/>
</dbReference>
<evidence type="ECO:0000256" key="1">
    <source>
        <dbReference type="ARBA" id="ARBA00000885"/>
    </source>
</evidence>
<dbReference type="InterPro" id="IPR029071">
    <property type="entry name" value="Ubiquitin-like_domsf"/>
</dbReference>
<dbReference type="Gene3D" id="3.30.2160.10">
    <property type="entry name" value="Hect, E3 ligase catalytic domain"/>
    <property type="match status" value="1"/>
</dbReference>
<reference evidence="9 11" key="1">
    <citation type="submission" date="2024-04" db="EMBL/GenBank/DDBJ databases">
        <title>Genome assembly C_amara_ONT_v2.</title>
        <authorList>
            <person name="Yant L."/>
            <person name="Moore C."/>
            <person name="Slenker M."/>
        </authorList>
    </citation>
    <scope>NUCLEOTIDE SEQUENCE [LARGE SCALE GENOMIC DNA]</scope>
    <source>
        <tissue evidence="9">Leaf</tissue>
    </source>
</reference>
<accession>A0ABD0Z9J9</accession>
<comment type="catalytic activity">
    <reaction evidence="1">
        <text>S-ubiquitinyl-[E2 ubiquitin-conjugating enzyme]-L-cysteine + [acceptor protein]-L-lysine = [E2 ubiquitin-conjugating enzyme]-L-cysteine + N(6)-ubiquitinyl-[acceptor protein]-L-lysine.</text>
        <dbReference type="EC" id="2.3.2.26"/>
    </reaction>
</comment>
<evidence type="ECO:0000256" key="2">
    <source>
        <dbReference type="ARBA" id="ARBA00004906"/>
    </source>
</evidence>
<dbReference type="SMART" id="SM00119">
    <property type="entry name" value="HECTc"/>
    <property type="match status" value="1"/>
</dbReference>
<protein>
    <recommendedName>
        <fullName evidence="3">HECT-type E3 ubiquitin transferase</fullName>
        <ecNumber evidence="3">2.3.2.26</ecNumber>
    </recommendedName>
</protein>
<gene>
    <name evidence="10" type="ORF">V5N11_004909</name>
    <name evidence="9" type="ORF">V5N11_025962</name>
</gene>
<dbReference type="SUPFAM" id="SSF54236">
    <property type="entry name" value="Ubiquitin-like"/>
    <property type="match status" value="1"/>
</dbReference>
<evidence type="ECO:0000256" key="6">
    <source>
        <dbReference type="PROSITE-ProRule" id="PRU00104"/>
    </source>
</evidence>
<evidence type="ECO:0000313" key="9">
    <source>
        <dbReference type="EMBL" id="KAL1191375.1"/>
    </source>
</evidence>
<feature type="domain" description="Ubiquitin-like" evidence="7">
    <location>
        <begin position="104"/>
        <end position="180"/>
    </location>
</feature>
<dbReference type="Pfam" id="PF00240">
    <property type="entry name" value="ubiquitin"/>
    <property type="match status" value="1"/>
</dbReference>
<dbReference type="SMART" id="SM00213">
    <property type="entry name" value="UBQ"/>
    <property type="match status" value="1"/>
</dbReference>
<dbReference type="InterPro" id="IPR000569">
    <property type="entry name" value="HECT_dom"/>
</dbReference>
<dbReference type="Proteomes" id="UP001558713">
    <property type="component" value="Unassembled WGS sequence"/>
</dbReference>
<dbReference type="SUPFAM" id="SSF56204">
    <property type="entry name" value="Hect, E3 ligase catalytic domain"/>
    <property type="match status" value="1"/>
</dbReference>
<comment type="pathway">
    <text evidence="2">Protein modification; protein ubiquitination.</text>
</comment>
<dbReference type="PANTHER" id="PTHR11254">
    <property type="entry name" value="HECT DOMAIN UBIQUITIN-PROTEIN LIGASE"/>
    <property type="match status" value="1"/>
</dbReference>
<dbReference type="PROSITE" id="PS50053">
    <property type="entry name" value="UBIQUITIN_2"/>
    <property type="match status" value="1"/>
</dbReference>
<dbReference type="CDD" id="cd00078">
    <property type="entry name" value="HECTc"/>
    <property type="match status" value="1"/>
</dbReference>
<evidence type="ECO:0000256" key="5">
    <source>
        <dbReference type="ARBA" id="ARBA00022786"/>
    </source>
</evidence>
<evidence type="ECO:0000259" key="8">
    <source>
        <dbReference type="PROSITE" id="PS50237"/>
    </source>
</evidence>
<evidence type="ECO:0000259" key="7">
    <source>
        <dbReference type="PROSITE" id="PS50053"/>
    </source>
</evidence>
<dbReference type="PANTHER" id="PTHR11254:SF424">
    <property type="entry name" value="E3 UBIQUITIN-PROTEIN LIGASE UPL5"/>
    <property type="match status" value="1"/>
</dbReference>
<keyword evidence="11" id="KW-1185">Reference proteome</keyword>
<dbReference type="InterPro" id="IPR019956">
    <property type="entry name" value="Ubiquitin_dom"/>
</dbReference>
<dbReference type="EMBL" id="JBANAX010000656">
    <property type="protein sequence ID" value="KAL1198940.1"/>
    <property type="molecule type" value="Genomic_DNA"/>
</dbReference>
<name>A0ABD0Z9J9_CARAN</name>
<dbReference type="InterPro" id="IPR050409">
    <property type="entry name" value="E3_ubiq-protein_ligase"/>
</dbReference>
<proteinExistence type="predicted"/>
<evidence type="ECO:0000256" key="3">
    <source>
        <dbReference type="ARBA" id="ARBA00012485"/>
    </source>
</evidence>
<dbReference type="InterPro" id="IPR035983">
    <property type="entry name" value="Hect_E3_ubiquitin_ligase"/>
</dbReference>
<dbReference type="EC" id="2.3.2.26" evidence="3"/>
<comment type="caution">
    <text evidence="9">The sequence shown here is derived from an EMBL/GenBank/DDBJ whole genome shotgun (WGS) entry which is preliminary data.</text>
</comment>